<sequence length="324" mass="35734">MQSKAYFDLCTRKLAVLATEVELRGSVNILDVHVHCEDFYARFLNLLFGYSLTNMNATQQNSAGIDLIDKTGKTVLQVSSTAAFDKVQTALSHAKLTGLKGYRFKFVSISKDGSDLRKKVFNNPHGLNFSPVDDIIDLKSITAILLHSAPSKLQQIYSFLHEELPLSEVEPPSETNIAALINILCAEDLSPQAQSGSPIPFSIDDKLVFNNLVVAAELVETYAVYQPRIDAIYASFDAAGRNRSTSVLSAFHSTYLKLKKDGEADDDLFFSIIEAVMDAAKKSANYVAISEEELELCIRILAVDAFMKCRIFKRPPKVTAHASA</sequence>
<keyword evidence="4" id="KW-1185">Reference proteome</keyword>
<dbReference type="RefSeq" id="WP_315650783.1">
    <property type="nucleotide sequence ID" value="NZ_JAVXZY010000005.1"/>
</dbReference>
<feature type="domain" description="ABC-three component systems C-terminal" evidence="1">
    <location>
        <begin position="176"/>
        <end position="313"/>
    </location>
</feature>
<dbReference type="Proteomes" id="UP001246372">
    <property type="component" value="Unassembled WGS sequence"/>
</dbReference>
<feature type="domain" description="SMEK" evidence="2">
    <location>
        <begin position="12"/>
        <end position="143"/>
    </location>
</feature>
<accession>A0ABU3PCC8</accession>
<protein>
    <submittedName>
        <fullName evidence="3">SMEK domain-containing protein</fullName>
    </submittedName>
</protein>
<evidence type="ECO:0000313" key="4">
    <source>
        <dbReference type="Proteomes" id="UP001246372"/>
    </source>
</evidence>
<dbReference type="NCBIfam" id="NF033859">
    <property type="entry name" value="SMEK_N"/>
    <property type="match status" value="1"/>
</dbReference>
<gene>
    <name evidence="3" type="ORF">RQP53_13180</name>
</gene>
<evidence type="ECO:0000259" key="1">
    <source>
        <dbReference type="Pfam" id="PF20275"/>
    </source>
</evidence>
<proteinExistence type="predicted"/>
<name>A0ABU3PCC8_9BURK</name>
<organism evidence="3 4">
    <name type="scientific">Roseateles aquae</name>
    <dbReference type="NCBI Taxonomy" id="3077235"/>
    <lineage>
        <taxon>Bacteria</taxon>
        <taxon>Pseudomonadati</taxon>
        <taxon>Pseudomonadota</taxon>
        <taxon>Betaproteobacteria</taxon>
        <taxon>Burkholderiales</taxon>
        <taxon>Sphaerotilaceae</taxon>
        <taxon>Roseateles</taxon>
    </lineage>
</organism>
<dbReference type="EMBL" id="JAVXZY010000005">
    <property type="protein sequence ID" value="MDT9000221.1"/>
    <property type="molecule type" value="Genomic_DNA"/>
</dbReference>
<comment type="caution">
    <text evidence="3">The sequence shown here is derived from an EMBL/GenBank/DDBJ whole genome shotgun (WGS) entry which is preliminary data.</text>
</comment>
<dbReference type="Pfam" id="PF21941">
    <property type="entry name" value="SMEK_N"/>
    <property type="match status" value="1"/>
</dbReference>
<dbReference type="Pfam" id="PF20275">
    <property type="entry name" value="CTD10"/>
    <property type="match status" value="1"/>
</dbReference>
<evidence type="ECO:0000313" key="3">
    <source>
        <dbReference type="EMBL" id="MDT9000221.1"/>
    </source>
</evidence>
<evidence type="ECO:0000259" key="2">
    <source>
        <dbReference type="Pfam" id="PF21941"/>
    </source>
</evidence>
<reference evidence="3" key="1">
    <citation type="submission" date="2023-09" db="EMBL/GenBank/DDBJ databases">
        <title>Paucibacter sp. APW11 Genome sequencing and assembly.</title>
        <authorList>
            <person name="Kim I."/>
        </authorList>
    </citation>
    <scope>NUCLEOTIDE SEQUENCE</scope>
    <source>
        <strain evidence="3">APW11</strain>
    </source>
</reference>
<dbReference type="InterPro" id="IPR047740">
    <property type="entry name" value="SMEK_dom"/>
</dbReference>
<dbReference type="InterPro" id="IPR046919">
    <property type="entry name" value="ABC-3C_CTD10"/>
</dbReference>